<evidence type="ECO:0000313" key="13">
    <source>
        <dbReference type="Proteomes" id="UP001458880"/>
    </source>
</evidence>
<evidence type="ECO:0000256" key="10">
    <source>
        <dbReference type="SAM" id="MobiDB-lite"/>
    </source>
</evidence>
<gene>
    <name evidence="12" type="ORF">QE152_g12907</name>
</gene>
<comment type="caution">
    <text evidence="12">The sequence shown here is derived from an EMBL/GenBank/DDBJ whole genome shotgun (WGS) entry which is preliminary data.</text>
</comment>
<dbReference type="GO" id="GO:0005874">
    <property type="term" value="C:microtubule"/>
    <property type="evidence" value="ECO:0007669"/>
    <property type="project" value="UniProtKB-KW"/>
</dbReference>
<evidence type="ECO:0000256" key="9">
    <source>
        <dbReference type="RuleBase" id="RU000394"/>
    </source>
</evidence>
<dbReference type="EMBL" id="JASPKY010000120">
    <property type="protein sequence ID" value="KAK9732258.1"/>
    <property type="molecule type" value="Genomic_DNA"/>
</dbReference>
<comment type="similarity">
    <text evidence="2">Belongs to the TRAFAC class myosin-kinesin ATPase superfamily. Kinesin family. KIN-14 subfamily.</text>
</comment>
<dbReference type="SUPFAM" id="SSF52540">
    <property type="entry name" value="P-loop containing nucleoside triphosphate hydrolases"/>
    <property type="match status" value="1"/>
</dbReference>
<evidence type="ECO:0000313" key="12">
    <source>
        <dbReference type="EMBL" id="KAK9732258.1"/>
    </source>
</evidence>
<keyword evidence="5 8" id="KW-0067">ATP-binding</keyword>
<evidence type="ECO:0000256" key="1">
    <source>
        <dbReference type="ARBA" id="ARBA00004245"/>
    </source>
</evidence>
<protein>
    <recommendedName>
        <fullName evidence="9">Kinesin-like protein</fullName>
    </recommendedName>
</protein>
<evidence type="ECO:0000256" key="2">
    <source>
        <dbReference type="ARBA" id="ARBA00010899"/>
    </source>
</evidence>
<dbReference type="Gene3D" id="3.40.850.10">
    <property type="entry name" value="Kinesin motor domain"/>
    <property type="match status" value="1"/>
</dbReference>
<dbReference type="Pfam" id="PF00225">
    <property type="entry name" value="Kinesin"/>
    <property type="match status" value="1"/>
</dbReference>
<accession>A0AAW1LBE2</accession>
<keyword evidence="6 8" id="KW-0505">Motor protein</keyword>
<dbReference type="PRINTS" id="PR00380">
    <property type="entry name" value="KINESINHEAVY"/>
</dbReference>
<feature type="compositionally biased region" description="Basic and acidic residues" evidence="10">
    <location>
        <begin position="115"/>
        <end position="128"/>
    </location>
</feature>
<reference evidence="12 13" key="1">
    <citation type="journal article" date="2024" name="BMC Genomics">
        <title>De novo assembly and annotation of Popillia japonica's genome with initial clues to its potential as an invasive pest.</title>
        <authorList>
            <person name="Cucini C."/>
            <person name="Boschi S."/>
            <person name="Funari R."/>
            <person name="Cardaioli E."/>
            <person name="Iannotti N."/>
            <person name="Marturano G."/>
            <person name="Paoli F."/>
            <person name="Bruttini M."/>
            <person name="Carapelli A."/>
            <person name="Frati F."/>
            <person name="Nardi F."/>
        </authorList>
    </citation>
    <scope>NUCLEOTIDE SEQUENCE [LARGE SCALE GENOMIC DNA]</scope>
    <source>
        <strain evidence="12">DMR45628</strain>
    </source>
</reference>
<dbReference type="PROSITE" id="PS50067">
    <property type="entry name" value="KINESIN_MOTOR_2"/>
    <property type="match status" value="1"/>
</dbReference>
<keyword evidence="4 8" id="KW-0547">Nucleotide-binding</keyword>
<feature type="region of interest" description="Disordered" evidence="10">
    <location>
        <begin position="165"/>
        <end position="193"/>
    </location>
</feature>
<evidence type="ECO:0000256" key="4">
    <source>
        <dbReference type="ARBA" id="ARBA00022741"/>
    </source>
</evidence>
<dbReference type="AlphaFoldDB" id="A0AAW1LBE2"/>
<dbReference type="PANTHER" id="PTHR47972">
    <property type="entry name" value="KINESIN-LIKE PROTEIN KLP-3"/>
    <property type="match status" value="1"/>
</dbReference>
<dbReference type="PROSITE" id="PS00411">
    <property type="entry name" value="KINESIN_MOTOR_1"/>
    <property type="match status" value="1"/>
</dbReference>
<feature type="domain" description="Kinesin motor" evidence="11">
    <location>
        <begin position="315"/>
        <end position="633"/>
    </location>
</feature>
<name>A0AAW1LBE2_POPJA</name>
<dbReference type="InterPro" id="IPR027417">
    <property type="entry name" value="P-loop_NTPase"/>
</dbReference>
<dbReference type="Proteomes" id="UP001458880">
    <property type="component" value="Unassembled WGS sequence"/>
</dbReference>
<feature type="binding site" evidence="8">
    <location>
        <begin position="395"/>
        <end position="402"/>
    </location>
    <ligand>
        <name>ATP</name>
        <dbReference type="ChEBI" id="CHEBI:30616"/>
    </ligand>
</feature>
<dbReference type="SMART" id="SM00129">
    <property type="entry name" value="KISc"/>
    <property type="match status" value="1"/>
</dbReference>
<keyword evidence="3 9" id="KW-0493">Microtubule</keyword>
<dbReference type="PANTHER" id="PTHR47972:SF45">
    <property type="entry name" value="PROTEIN CLARET SEGREGATIONAL"/>
    <property type="match status" value="1"/>
</dbReference>
<organism evidence="12 13">
    <name type="scientific">Popillia japonica</name>
    <name type="common">Japanese beetle</name>
    <dbReference type="NCBI Taxonomy" id="7064"/>
    <lineage>
        <taxon>Eukaryota</taxon>
        <taxon>Metazoa</taxon>
        <taxon>Ecdysozoa</taxon>
        <taxon>Arthropoda</taxon>
        <taxon>Hexapoda</taxon>
        <taxon>Insecta</taxon>
        <taxon>Pterygota</taxon>
        <taxon>Neoptera</taxon>
        <taxon>Endopterygota</taxon>
        <taxon>Coleoptera</taxon>
        <taxon>Polyphaga</taxon>
        <taxon>Scarabaeiformia</taxon>
        <taxon>Scarabaeidae</taxon>
        <taxon>Rutelinae</taxon>
        <taxon>Popillia</taxon>
    </lineage>
</organism>
<evidence type="ECO:0000256" key="6">
    <source>
        <dbReference type="ARBA" id="ARBA00023175"/>
    </source>
</evidence>
<dbReference type="InterPro" id="IPR036961">
    <property type="entry name" value="Kinesin_motor_dom_sf"/>
</dbReference>
<sequence>MDNAKSFIPKFRSGLQDTNMAPLKEFNRRILRRSKSVSDLKPLSKAPSKYGLLSNRPTCIKSTIANGKAGSTTNLNAITSSKPYINNARIGATALKRNVPTIPESSLAAKRRKPEVKIEKAKPEETKNVPKPARPPKPASYDYKARYNLLVEKYTPLVATHKETKQQLAEMKSESEKQESRLKSSETEKKNWESKADALTRELQQLKDKYNSTLILLQKNEQLLAMEKQKYDAECSKTEALTTELKELEQKYSTSKELLEKTRNELLEKTTATLTEVNRNLDCKLECLKECKSQLSESESIRRELHEKVQNLKGNIRVLCRVRPPVAHEYDRSLCNINYVDEATIELRNRENHKSEFIFDQVFPPEASQMELFEDMAGLVQSALDGYNVCVFAYGQTGSGKTYTMQGGQTDSTVGIIPRSMDLLFASIKKLKKVGWEYTVEVSFLEIYNETIRDLLENHPKHHEIRYNEGKGVTVTNLKIQPIASVQEFHELMETAWKYRAVASTNFNEQFSRSHAVTKIYINGVNNESKLVYRGSLNLIDLAGSESAKTSSNERLQETKNINRSLSALGTVILALSNKDNHIPFRNSKLTYLLQSSLGGNSKTMMVVNISPLDENYGETMNSLRFAFKVKGVNINAKKNKTYISSAE</sequence>
<proteinExistence type="inferred from homology"/>
<keyword evidence="7" id="KW-0963">Cytoplasm</keyword>
<evidence type="ECO:0000256" key="3">
    <source>
        <dbReference type="ARBA" id="ARBA00022701"/>
    </source>
</evidence>
<feature type="region of interest" description="Disordered" evidence="10">
    <location>
        <begin position="103"/>
        <end position="140"/>
    </location>
</feature>
<keyword evidence="7" id="KW-0206">Cytoskeleton</keyword>
<dbReference type="GO" id="GO:0003777">
    <property type="term" value="F:microtubule motor activity"/>
    <property type="evidence" value="ECO:0007669"/>
    <property type="project" value="InterPro"/>
</dbReference>
<dbReference type="GO" id="GO:0008017">
    <property type="term" value="F:microtubule binding"/>
    <property type="evidence" value="ECO:0007669"/>
    <property type="project" value="InterPro"/>
</dbReference>
<evidence type="ECO:0000256" key="8">
    <source>
        <dbReference type="PROSITE-ProRule" id="PRU00283"/>
    </source>
</evidence>
<dbReference type="GO" id="GO:0007018">
    <property type="term" value="P:microtubule-based movement"/>
    <property type="evidence" value="ECO:0007669"/>
    <property type="project" value="InterPro"/>
</dbReference>
<dbReference type="InterPro" id="IPR027640">
    <property type="entry name" value="Kinesin-like_fam"/>
</dbReference>
<evidence type="ECO:0000256" key="5">
    <source>
        <dbReference type="ARBA" id="ARBA00022840"/>
    </source>
</evidence>
<evidence type="ECO:0000259" key="11">
    <source>
        <dbReference type="PROSITE" id="PS50067"/>
    </source>
</evidence>
<comment type="subcellular location">
    <subcellularLocation>
        <location evidence="1">Cytoplasm</location>
        <location evidence="1">Cytoskeleton</location>
    </subcellularLocation>
</comment>
<keyword evidence="13" id="KW-1185">Reference proteome</keyword>
<dbReference type="InterPro" id="IPR001752">
    <property type="entry name" value="Kinesin_motor_dom"/>
</dbReference>
<dbReference type="InterPro" id="IPR019821">
    <property type="entry name" value="Kinesin_motor_CS"/>
</dbReference>
<evidence type="ECO:0000256" key="7">
    <source>
        <dbReference type="ARBA" id="ARBA00023212"/>
    </source>
</evidence>
<dbReference type="GO" id="GO:0005524">
    <property type="term" value="F:ATP binding"/>
    <property type="evidence" value="ECO:0007669"/>
    <property type="project" value="UniProtKB-UniRule"/>
</dbReference>